<evidence type="ECO:0000313" key="1">
    <source>
        <dbReference type="EMBL" id="WKK73589.2"/>
    </source>
</evidence>
<name>A0AA49GBB7_9BACT</name>
<evidence type="ECO:0000313" key="2">
    <source>
        <dbReference type="Proteomes" id="UP001230496"/>
    </source>
</evidence>
<sequence length="78" mass="9101">MDLYCLEDFKVEFDKLKSKKSYKTLEQNVIDYFFGKTSQELCSGVRLNNSSDTPYIKKRLDGRGGFRVYFLLIIKGDS</sequence>
<reference evidence="1 2" key="1">
    <citation type="submission" date="2023-08" db="EMBL/GenBank/DDBJ databases">
        <title>Comparative genomics and taxonomic characterization of three novel marine species of genus Marivirga.</title>
        <authorList>
            <person name="Muhammad N."/>
            <person name="Kim S.-G."/>
        </authorList>
    </citation>
    <scope>NUCLEOTIDE SEQUENCE [LARGE SCALE GENOMIC DNA]</scope>
    <source>
        <strain evidence="1 2">BDSF4-3</strain>
    </source>
</reference>
<proteinExistence type="predicted"/>
<organism evidence="1 2">
    <name type="scientific">Marivirga salinarum</name>
    <dbReference type="NCBI Taxonomy" id="3059078"/>
    <lineage>
        <taxon>Bacteria</taxon>
        <taxon>Pseudomonadati</taxon>
        <taxon>Bacteroidota</taxon>
        <taxon>Cytophagia</taxon>
        <taxon>Cytophagales</taxon>
        <taxon>Marivirgaceae</taxon>
        <taxon>Marivirga</taxon>
    </lineage>
</organism>
<dbReference type="KEGG" id="msaa:QYS49_16770"/>
<keyword evidence="2" id="KW-1185">Reference proteome</keyword>
<dbReference type="AlphaFoldDB" id="A0AA49GBB7"/>
<dbReference type="EMBL" id="CP129971">
    <property type="protein sequence ID" value="WKK73589.2"/>
    <property type="molecule type" value="Genomic_DNA"/>
</dbReference>
<gene>
    <name evidence="1" type="ORF">QYS49_16770</name>
</gene>
<accession>A0AA49GBB7</accession>
<protein>
    <submittedName>
        <fullName evidence="1">Uncharacterized protein</fullName>
    </submittedName>
</protein>
<dbReference type="RefSeq" id="WP_308348498.1">
    <property type="nucleotide sequence ID" value="NZ_CP129971.1"/>
</dbReference>
<dbReference type="Proteomes" id="UP001230496">
    <property type="component" value="Chromosome"/>
</dbReference>